<dbReference type="AlphaFoldDB" id="A0A182RPQ5"/>
<keyword evidence="1" id="KW-0812">Transmembrane</keyword>
<feature type="transmembrane region" description="Helical" evidence="1">
    <location>
        <begin position="87"/>
        <end position="110"/>
    </location>
</feature>
<protein>
    <submittedName>
        <fullName evidence="2">Uncharacterized protein</fullName>
    </submittedName>
</protein>
<keyword evidence="1" id="KW-0472">Membrane</keyword>
<dbReference type="VEuPathDB" id="VectorBase:AFUN008238"/>
<dbReference type="VEuPathDB" id="VectorBase:AFUN2_010451"/>
<organism evidence="2">
    <name type="scientific">Anopheles funestus</name>
    <name type="common">African malaria mosquito</name>
    <dbReference type="NCBI Taxonomy" id="62324"/>
    <lineage>
        <taxon>Eukaryota</taxon>
        <taxon>Metazoa</taxon>
        <taxon>Ecdysozoa</taxon>
        <taxon>Arthropoda</taxon>
        <taxon>Hexapoda</taxon>
        <taxon>Insecta</taxon>
        <taxon>Pterygota</taxon>
        <taxon>Neoptera</taxon>
        <taxon>Endopterygota</taxon>
        <taxon>Diptera</taxon>
        <taxon>Nematocera</taxon>
        <taxon>Culicoidea</taxon>
        <taxon>Culicidae</taxon>
        <taxon>Anophelinae</taxon>
        <taxon>Anopheles</taxon>
    </lineage>
</organism>
<name>A0A182RPQ5_ANOFN</name>
<accession>A0A182RPQ5</accession>
<reference evidence="2" key="1">
    <citation type="submission" date="2020-05" db="UniProtKB">
        <authorList>
            <consortium name="EnsemblMetazoa"/>
        </authorList>
    </citation>
    <scope>IDENTIFICATION</scope>
    <source>
        <strain evidence="2">FUMOZ</strain>
    </source>
</reference>
<dbReference type="STRING" id="62324.A0A182RPQ5"/>
<keyword evidence="1" id="KW-1133">Transmembrane helix</keyword>
<sequence>MLWETAEKEAQFRRLLLSDDSSSRSDSRTVVLVPISCCRNRHHCMGERITLGVTELLRSVALDAMDIINHTGCFDVMRSGLIRTVRMITILDVILCTMQLGTIFLMRILFSANRNFQSNTII</sequence>
<evidence type="ECO:0000313" key="2">
    <source>
        <dbReference type="EnsemblMetazoa" id="AFUN008238-PA"/>
    </source>
</evidence>
<evidence type="ECO:0000256" key="1">
    <source>
        <dbReference type="SAM" id="Phobius"/>
    </source>
</evidence>
<dbReference type="EnsemblMetazoa" id="AFUN008238-RA">
    <property type="protein sequence ID" value="AFUN008238-PA"/>
    <property type="gene ID" value="AFUN008238"/>
</dbReference>
<proteinExistence type="predicted"/>